<dbReference type="InterPro" id="IPR003761">
    <property type="entry name" value="Exonuc_VII_S"/>
</dbReference>
<dbReference type="NCBIfam" id="TIGR01280">
    <property type="entry name" value="xseB"/>
    <property type="match status" value="1"/>
</dbReference>
<feature type="coiled-coil region" evidence="7">
    <location>
        <begin position="5"/>
        <end position="63"/>
    </location>
</feature>
<keyword evidence="2 6" id="KW-0963">Cytoplasm</keyword>
<dbReference type="Gene3D" id="1.10.287.1040">
    <property type="entry name" value="Exonuclease VII, small subunit"/>
    <property type="match status" value="1"/>
</dbReference>
<keyword evidence="3 6" id="KW-0540">Nuclease</keyword>
<dbReference type="HAMAP" id="MF_00337">
    <property type="entry name" value="Exonuc_7_S"/>
    <property type="match status" value="1"/>
</dbReference>
<name>A0A386H4I9_9CLOT</name>
<sequence>MPRKNESYESMLNKLEVIVNEMDSEKLSLEESIKKYEDGIKLYQKLYKSLSDAEGKIKILTEKSEKDFE</sequence>
<dbReference type="InterPro" id="IPR037004">
    <property type="entry name" value="Exonuc_VII_ssu_sf"/>
</dbReference>
<dbReference type="Pfam" id="PF02609">
    <property type="entry name" value="Exonuc_VII_S"/>
    <property type="match status" value="1"/>
</dbReference>
<reference evidence="8 9" key="1">
    <citation type="journal article" date="2019" name="Int. J. Syst. Evol. Microbiol.">
        <title>Clostridium fermenticellae sp. nov., isolated from the mud in a fermentation cellar for the production of the Chinese liquor, baijiu.</title>
        <authorList>
            <person name="Xu P.X."/>
            <person name="Chai L.J."/>
            <person name="Qiu T."/>
            <person name="Zhang X.J."/>
            <person name="Lu Z.M."/>
            <person name="Xiao C."/>
            <person name="Wang S.T."/>
            <person name="Shen C.H."/>
            <person name="Shi J.S."/>
            <person name="Xu Z.H."/>
        </authorList>
    </citation>
    <scope>NUCLEOTIDE SEQUENCE [LARGE SCALE GENOMIC DNA]</scope>
    <source>
        <strain evidence="8 9">JN500901</strain>
    </source>
</reference>
<dbReference type="PANTHER" id="PTHR34137:SF1">
    <property type="entry name" value="EXODEOXYRIBONUCLEASE 7 SMALL SUBUNIT"/>
    <property type="match status" value="1"/>
</dbReference>
<dbReference type="NCBIfam" id="NF002140">
    <property type="entry name" value="PRK00977.1-4"/>
    <property type="match status" value="1"/>
</dbReference>
<evidence type="ECO:0000256" key="2">
    <source>
        <dbReference type="ARBA" id="ARBA00022490"/>
    </source>
</evidence>
<evidence type="ECO:0000256" key="1">
    <source>
        <dbReference type="ARBA" id="ARBA00009998"/>
    </source>
</evidence>
<dbReference type="GO" id="GO:0009318">
    <property type="term" value="C:exodeoxyribonuclease VII complex"/>
    <property type="evidence" value="ECO:0007669"/>
    <property type="project" value="UniProtKB-UniRule"/>
</dbReference>
<dbReference type="Proteomes" id="UP000266301">
    <property type="component" value="Chromosome"/>
</dbReference>
<accession>A0A386H4I9</accession>
<dbReference type="GO" id="GO:0006308">
    <property type="term" value="P:DNA catabolic process"/>
    <property type="evidence" value="ECO:0007669"/>
    <property type="project" value="UniProtKB-UniRule"/>
</dbReference>
<dbReference type="OrthoDB" id="1924430at2"/>
<dbReference type="RefSeq" id="WP_119972573.1">
    <property type="nucleotide sequence ID" value="NZ_CP032416.1"/>
</dbReference>
<keyword evidence="5 6" id="KW-0269">Exonuclease</keyword>
<dbReference type="PIRSF" id="PIRSF006488">
    <property type="entry name" value="Exonuc_VII_S"/>
    <property type="match status" value="1"/>
</dbReference>
<evidence type="ECO:0000256" key="6">
    <source>
        <dbReference type="HAMAP-Rule" id="MF_00337"/>
    </source>
</evidence>
<keyword evidence="4 6" id="KW-0378">Hydrolase</keyword>
<proteinExistence type="inferred from homology"/>
<keyword evidence="9" id="KW-1185">Reference proteome</keyword>
<dbReference type="SUPFAM" id="SSF116842">
    <property type="entry name" value="XseB-like"/>
    <property type="match status" value="1"/>
</dbReference>
<comment type="similarity">
    <text evidence="1 6">Belongs to the XseB family.</text>
</comment>
<dbReference type="GO" id="GO:0008855">
    <property type="term" value="F:exodeoxyribonuclease VII activity"/>
    <property type="evidence" value="ECO:0007669"/>
    <property type="project" value="UniProtKB-UniRule"/>
</dbReference>
<comment type="catalytic activity">
    <reaction evidence="6">
        <text>Exonucleolytic cleavage in either 5'- to 3'- or 3'- to 5'-direction to yield nucleoside 5'-phosphates.</text>
        <dbReference type="EC" id="3.1.11.6"/>
    </reaction>
</comment>
<protein>
    <recommendedName>
        <fullName evidence="6">Exodeoxyribonuclease 7 small subunit</fullName>
        <ecNumber evidence="6">3.1.11.6</ecNumber>
    </recommendedName>
    <alternativeName>
        <fullName evidence="6">Exodeoxyribonuclease VII small subunit</fullName>
        <shortName evidence="6">Exonuclease VII small subunit</shortName>
    </alternativeName>
</protein>
<evidence type="ECO:0000256" key="4">
    <source>
        <dbReference type="ARBA" id="ARBA00022801"/>
    </source>
</evidence>
<comment type="subcellular location">
    <subcellularLocation>
        <location evidence="6">Cytoplasm</location>
    </subcellularLocation>
</comment>
<dbReference type="EC" id="3.1.11.6" evidence="6"/>
<comment type="function">
    <text evidence="6">Bidirectionally degrades single-stranded DNA into large acid-insoluble oligonucleotides, which are then degraded further into small acid-soluble oligonucleotides.</text>
</comment>
<evidence type="ECO:0000256" key="3">
    <source>
        <dbReference type="ARBA" id="ARBA00022722"/>
    </source>
</evidence>
<dbReference type="KEGG" id="cfer:D4Z93_08640"/>
<dbReference type="EMBL" id="CP032416">
    <property type="protein sequence ID" value="AYD40590.1"/>
    <property type="molecule type" value="Genomic_DNA"/>
</dbReference>
<evidence type="ECO:0000313" key="8">
    <source>
        <dbReference type="EMBL" id="AYD40590.1"/>
    </source>
</evidence>
<gene>
    <name evidence="6" type="primary">xseB</name>
    <name evidence="8" type="ORF">D4Z93_08640</name>
</gene>
<evidence type="ECO:0000256" key="5">
    <source>
        <dbReference type="ARBA" id="ARBA00022839"/>
    </source>
</evidence>
<comment type="subunit">
    <text evidence="6">Heterooligomer composed of large and small subunits.</text>
</comment>
<organism evidence="8 9">
    <name type="scientific">Clostridium fermenticellae</name>
    <dbReference type="NCBI Taxonomy" id="2068654"/>
    <lineage>
        <taxon>Bacteria</taxon>
        <taxon>Bacillati</taxon>
        <taxon>Bacillota</taxon>
        <taxon>Clostridia</taxon>
        <taxon>Eubacteriales</taxon>
        <taxon>Clostridiaceae</taxon>
        <taxon>Clostridium</taxon>
    </lineage>
</organism>
<keyword evidence="7" id="KW-0175">Coiled coil</keyword>
<dbReference type="PANTHER" id="PTHR34137">
    <property type="entry name" value="EXODEOXYRIBONUCLEASE 7 SMALL SUBUNIT"/>
    <property type="match status" value="1"/>
</dbReference>
<evidence type="ECO:0000313" key="9">
    <source>
        <dbReference type="Proteomes" id="UP000266301"/>
    </source>
</evidence>
<evidence type="ECO:0000256" key="7">
    <source>
        <dbReference type="SAM" id="Coils"/>
    </source>
</evidence>
<dbReference type="AlphaFoldDB" id="A0A386H4I9"/>
<dbReference type="GO" id="GO:0005829">
    <property type="term" value="C:cytosol"/>
    <property type="evidence" value="ECO:0007669"/>
    <property type="project" value="TreeGrafter"/>
</dbReference>